<protein>
    <submittedName>
        <fullName evidence="1">Uncharacterized protein</fullName>
    </submittedName>
</protein>
<gene>
    <name evidence="1" type="ORF">GCM10010994_55680</name>
</gene>
<reference evidence="1" key="1">
    <citation type="journal article" date="2014" name="Int. J. Syst. Evol. Microbiol.">
        <title>Complete genome sequence of Corynebacterium casei LMG S-19264T (=DSM 44701T), isolated from a smear-ripened cheese.</title>
        <authorList>
            <consortium name="US DOE Joint Genome Institute (JGI-PGF)"/>
            <person name="Walter F."/>
            <person name="Albersmeier A."/>
            <person name="Kalinowski J."/>
            <person name="Ruckert C."/>
        </authorList>
    </citation>
    <scope>NUCLEOTIDE SEQUENCE</scope>
    <source>
        <strain evidence="1">CGMCC 1.12919</strain>
    </source>
</reference>
<reference evidence="1" key="2">
    <citation type="submission" date="2020-09" db="EMBL/GenBank/DDBJ databases">
        <authorList>
            <person name="Sun Q."/>
            <person name="Zhou Y."/>
        </authorList>
    </citation>
    <scope>NUCLEOTIDE SEQUENCE</scope>
    <source>
        <strain evidence="1">CGMCC 1.12919</strain>
    </source>
</reference>
<evidence type="ECO:0000313" key="1">
    <source>
        <dbReference type="EMBL" id="GGC90743.1"/>
    </source>
</evidence>
<dbReference type="Proteomes" id="UP000637002">
    <property type="component" value="Unassembled WGS sequence"/>
</dbReference>
<dbReference type="RefSeq" id="WP_188612431.1">
    <property type="nucleotide sequence ID" value="NZ_BMGG01000011.1"/>
</dbReference>
<evidence type="ECO:0000313" key="2">
    <source>
        <dbReference type="Proteomes" id="UP000637002"/>
    </source>
</evidence>
<proteinExistence type="predicted"/>
<accession>A0A916UWW2</accession>
<dbReference type="EMBL" id="BMGG01000011">
    <property type="protein sequence ID" value="GGC90743.1"/>
    <property type="molecule type" value="Genomic_DNA"/>
</dbReference>
<organism evidence="1 2">
    <name type="scientific">Chelatococcus reniformis</name>
    <dbReference type="NCBI Taxonomy" id="1494448"/>
    <lineage>
        <taxon>Bacteria</taxon>
        <taxon>Pseudomonadati</taxon>
        <taxon>Pseudomonadota</taxon>
        <taxon>Alphaproteobacteria</taxon>
        <taxon>Hyphomicrobiales</taxon>
        <taxon>Chelatococcaceae</taxon>
        <taxon>Chelatococcus</taxon>
    </lineage>
</organism>
<name>A0A916UWW2_9HYPH</name>
<comment type="caution">
    <text evidence="1">The sequence shown here is derived from an EMBL/GenBank/DDBJ whole genome shotgun (WGS) entry which is preliminary data.</text>
</comment>
<dbReference type="AlphaFoldDB" id="A0A916UWW2"/>
<keyword evidence="2" id="KW-1185">Reference proteome</keyword>
<sequence>MRSSRPDVRNPVLALPGARRIASLSPEAREALAEIMADIGADARARAQESWRKNKGPMAAYWKAVGAYAGHIRRALRGTAHG</sequence>